<dbReference type="InterPro" id="IPR036890">
    <property type="entry name" value="HATPase_C_sf"/>
</dbReference>
<feature type="region of interest" description="Disordered" evidence="9">
    <location>
        <begin position="551"/>
        <end position="582"/>
    </location>
</feature>
<keyword evidence="4" id="KW-0808">Transferase</keyword>
<evidence type="ECO:0000256" key="1">
    <source>
        <dbReference type="ARBA" id="ARBA00000085"/>
    </source>
</evidence>
<evidence type="ECO:0000256" key="5">
    <source>
        <dbReference type="ARBA" id="ARBA00022741"/>
    </source>
</evidence>
<feature type="compositionally biased region" description="Polar residues" evidence="9">
    <location>
        <begin position="556"/>
        <end position="568"/>
    </location>
</feature>
<dbReference type="Pfam" id="PF02518">
    <property type="entry name" value="HATPase_c"/>
    <property type="match status" value="1"/>
</dbReference>
<gene>
    <name evidence="12" type="ORF">GCM10022204_03880</name>
</gene>
<feature type="transmembrane region" description="Helical" evidence="10">
    <location>
        <begin position="166"/>
        <end position="185"/>
    </location>
</feature>
<proteinExistence type="predicted"/>
<keyword evidence="6" id="KW-0418">Kinase</keyword>
<reference evidence="13" key="1">
    <citation type="journal article" date="2019" name="Int. J. Syst. Evol. Microbiol.">
        <title>The Global Catalogue of Microorganisms (GCM) 10K type strain sequencing project: providing services to taxonomists for standard genome sequencing and annotation.</title>
        <authorList>
            <consortium name="The Broad Institute Genomics Platform"/>
            <consortium name="The Broad Institute Genome Sequencing Center for Infectious Disease"/>
            <person name="Wu L."/>
            <person name="Ma J."/>
        </authorList>
    </citation>
    <scope>NUCLEOTIDE SEQUENCE [LARGE SCALE GENOMIC DNA]</scope>
    <source>
        <strain evidence="13">JCM 16548</strain>
    </source>
</reference>
<dbReference type="SMART" id="SM00387">
    <property type="entry name" value="HATPase_c"/>
    <property type="match status" value="1"/>
</dbReference>
<dbReference type="InterPro" id="IPR003594">
    <property type="entry name" value="HATPase_dom"/>
</dbReference>
<protein>
    <recommendedName>
        <fullName evidence="2">histidine kinase</fullName>
        <ecNumber evidence="2">2.7.13.3</ecNumber>
    </recommendedName>
</protein>
<feature type="transmembrane region" description="Helical" evidence="10">
    <location>
        <begin position="109"/>
        <end position="128"/>
    </location>
</feature>
<dbReference type="InterPro" id="IPR050482">
    <property type="entry name" value="Sensor_HK_TwoCompSys"/>
</dbReference>
<feature type="transmembrane region" description="Helical" evidence="10">
    <location>
        <begin position="80"/>
        <end position="97"/>
    </location>
</feature>
<evidence type="ECO:0000256" key="10">
    <source>
        <dbReference type="SAM" id="Phobius"/>
    </source>
</evidence>
<dbReference type="Pfam" id="PF07730">
    <property type="entry name" value="HisKA_3"/>
    <property type="match status" value="1"/>
</dbReference>
<comment type="catalytic activity">
    <reaction evidence="1">
        <text>ATP + protein L-histidine = ADP + protein N-phospho-L-histidine.</text>
        <dbReference type="EC" id="2.7.13.3"/>
    </reaction>
</comment>
<evidence type="ECO:0000256" key="8">
    <source>
        <dbReference type="ARBA" id="ARBA00023012"/>
    </source>
</evidence>
<dbReference type="Proteomes" id="UP001500051">
    <property type="component" value="Unassembled WGS sequence"/>
</dbReference>
<feature type="domain" description="Histidine kinase/HSP90-like ATPase" evidence="11">
    <location>
        <begin position="485"/>
        <end position="574"/>
    </location>
</feature>
<name>A0ABP7CNU4_9ACTN</name>
<dbReference type="Gene3D" id="1.20.5.1930">
    <property type="match status" value="1"/>
</dbReference>
<keyword evidence="3" id="KW-0597">Phosphoprotein</keyword>
<feature type="transmembrane region" description="Helical" evidence="10">
    <location>
        <begin position="197"/>
        <end position="219"/>
    </location>
</feature>
<feature type="transmembrane region" description="Helical" evidence="10">
    <location>
        <begin position="56"/>
        <end position="73"/>
    </location>
</feature>
<dbReference type="Gene3D" id="3.30.565.10">
    <property type="entry name" value="Histidine kinase-like ATPase, C-terminal domain"/>
    <property type="match status" value="1"/>
</dbReference>
<keyword evidence="7" id="KW-0067">ATP-binding</keyword>
<evidence type="ECO:0000256" key="4">
    <source>
        <dbReference type="ARBA" id="ARBA00022679"/>
    </source>
</evidence>
<organism evidence="12 13">
    <name type="scientific">Microlunatus aurantiacus</name>
    <dbReference type="NCBI Taxonomy" id="446786"/>
    <lineage>
        <taxon>Bacteria</taxon>
        <taxon>Bacillati</taxon>
        <taxon>Actinomycetota</taxon>
        <taxon>Actinomycetes</taxon>
        <taxon>Propionibacteriales</taxon>
        <taxon>Propionibacteriaceae</taxon>
        <taxon>Microlunatus</taxon>
    </lineage>
</organism>
<feature type="transmembrane region" description="Helical" evidence="10">
    <location>
        <begin position="231"/>
        <end position="253"/>
    </location>
</feature>
<dbReference type="InterPro" id="IPR011712">
    <property type="entry name" value="Sig_transdc_His_kin_sub3_dim/P"/>
</dbReference>
<dbReference type="RefSeq" id="WP_344810576.1">
    <property type="nucleotide sequence ID" value="NZ_BAAAYX010000002.1"/>
</dbReference>
<dbReference type="CDD" id="cd16917">
    <property type="entry name" value="HATPase_UhpB-NarQ-NarX-like"/>
    <property type="match status" value="1"/>
</dbReference>
<comment type="caution">
    <text evidence="12">The sequence shown here is derived from an EMBL/GenBank/DDBJ whole genome shotgun (WGS) entry which is preliminary data.</text>
</comment>
<keyword evidence="8" id="KW-0902">Two-component regulatory system</keyword>
<evidence type="ECO:0000313" key="13">
    <source>
        <dbReference type="Proteomes" id="UP001500051"/>
    </source>
</evidence>
<keyword evidence="10" id="KW-1133">Transmembrane helix</keyword>
<keyword evidence="10" id="KW-0472">Membrane</keyword>
<keyword evidence="10" id="KW-0812">Transmembrane</keyword>
<evidence type="ECO:0000256" key="9">
    <source>
        <dbReference type="SAM" id="MobiDB-lite"/>
    </source>
</evidence>
<dbReference type="EMBL" id="BAAAYX010000002">
    <property type="protein sequence ID" value="GAA3691788.1"/>
    <property type="molecule type" value="Genomic_DNA"/>
</dbReference>
<dbReference type="SUPFAM" id="SSF55874">
    <property type="entry name" value="ATPase domain of HSP90 chaperone/DNA topoisomerase II/histidine kinase"/>
    <property type="match status" value="1"/>
</dbReference>
<feature type="transmembrane region" description="Helical" evidence="10">
    <location>
        <begin position="33"/>
        <end position="50"/>
    </location>
</feature>
<evidence type="ECO:0000259" key="11">
    <source>
        <dbReference type="SMART" id="SM00387"/>
    </source>
</evidence>
<evidence type="ECO:0000256" key="6">
    <source>
        <dbReference type="ARBA" id="ARBA00022777"/>
    </source>
</evidence>
<evidence type="ECO:0000313" key="12">
    <source>
        <dbReference type="EMBL" id="GAA3691788.1"/>
    </source>
</evidence>
<evidence type="ECO:0000256" key="2">
    <source>
        <dbReference type="ARBA" id="ARBA00012438"/>
    </source>
</evidence>
<dbReference type="PANTHER" id="PTHR24421">
    <property type="entry name" value="NITRATE/NITRITE SENSOR PROTEIN NARX-RELATED"/>
    <property type="match status" value="1"/>
</dbReference>
<dbReference type="PANTHER" id="PTHR24421:SF10">
    <property type="entry name" value="NITRATE_NITRITE SENSOR PROTEIN NARQ"/>
    <property type="match status" value="1"/>
</dbReference>
<evidence type="ECO:0000256" key="3">
    <source>
        <dbReference type="ARBA" id="ARBA00022553"/>
    </source>
</evidence>
<keyword evidence="13" id="KW-1185">Reference proteome</keyword>
<feature type="transmembrane region" description="Helical" evidence="10">
    <location>
        <begin position="6"/>
        <end position="26"/>
    </location>
</feature>
<keyword evidence="5" id="KW-0547">Nucleotide-binding</keyword>
<sequence length="582" mass="60464">MTVDTIEVGWAVAGLLFVLSGLGLVLQARRFPAGGLFIASGCLLVVVGFLPPEGAAYAGVAAMTVLTAAVATYPRFTCDLATALTLAGALIGTPLIAERLGRIDGLDVGDLVWIGLFLATIGLSHLWWRLETASTETRGALLWVLSTGSITLFGIGVVALGGTPTGIASAAYAALGLIGVAALLGTRRHGLLDGRWLASRVAAWVFSIACVFAIATLIYTVVEWRLGKSPGIVSVALITALCGMLWTPLLGVLQRVADGALFGFRPDALTAAQRVAVSIGDDPTVAVRAIQEGLVLPYAALALVGEDDIEVGTPTDRRRVFPIDSDGEHIGQLVVGIRSGDLGLSRDDDRVLTLALPMLVQTIRAQSQAASLQRARAASASAREEERRRLRRDLHDGLGPRLTGIAFTADAARLAAANSATTPMLDRIREEAEMAIDEIRALAYGLRPPALDELGLLGAVQVKIDALHGLPIDIEASDLPPLSAAVEVAAYRIVLEALTNVVRHSGATRAGLVLRVHDDGLEIAVSDDGAGGGEWVPGVGLSSMSERASELGGNVSHHTTPTGSTVTATLPLGPPAGDPRSG</sequence>
<accession>A0ABP7CNU4</accession>
<feature type="compositionally biased region" description="Pro residues" evidence="9">
    <location>
        <begin position="572"/>
        <end position="582"/>
    </location>
</feature>
<evidence type="ECO:0000256" key="7">
    <source>
        <dbReference type="ARBA" id="ARBA00022840"/>
    </source>
</evidence>
<dbReference type="EC" id="2.7.13.3" evidence="2"/>
<feature type="transmembrane region" description="Helical" evidence="10">
    <location>
        <begin position="140"/>
        <end position="160"/>
    </location>
</feature>